<gene>
    <name evidence="1" type="ORF">EBO15_11165</name>
</gene>
<proteinExistence type="predicted"/>
<keyword evidence="2" id="KW-1185">Reference proteome</keyword>
<dbReference type="Proteomes" id="UP000282674">
    <property type="component" value="Unassembled WGS sequence"/>
</dbReference>
<sequence>MRLTRTSSRERYLSELAELLAAAGWTIVPRFELSPPLVRVSHPALHRTGLSVHVEPLLSGCDEVAWFCDSSGRFLGTRYQLPQVLAAVHDVLGPLVADAGWPVPSDESPVRRPWPLLGRWAR</sequence>
<comment type="caution">
    <text evidence="1">The sequence shown here is derived from an EMBL/GenBank/DDBJ whole genome shotgun (WGS) entry which is preliminary data.</text>
</comment>
<reference evidence="1 2" key="1">
    <citation type="submission" date="2018-10" db="EMBL/GenBank/DDBJ databases">
        <title>Isolation from soil.</title>
        <authorList>
            <person name="Hu J."/>
        </authorList>
    </citation>
    <scope>NUCLEOTIDE SEQUENCE [LARGE SCALE GENOMIC DNA]</scope>
    <source>
        <strain evidence="1 2">NEAU-Ht49</strain>
    </source>
</reference>
<name>A0A3M2MD54_9ACTN</name>
<accession>A0A3M2MD54</accession>
<protein>
    <submittedName>
        <fullName evidence="1">Uncharacterized protein</fullName>
    </submittedName>
</protein>
<organism evidence="1 2">
    <name type="scientific">Actinomadura harenae</name>
    <dbReference type="NCBI Taxonomy" id="2483351"/>
    <lineage>
        <taxon>Bacteria</taxon>
        <taxon>Bacillati</taxon>
        <taxon>Actinomycetota</taxon>
        <taxon>Actinomycetes</taxon>
        <taxon>Streptosporangiales</taxon>
        <taxon>Thermomonosporaceae</taxon>
        <taxon>Actinomadura</taxon>
    </lineage>
</organism>
<dbReference type="EMBL" id="RFFG01000015">
    <property type="protein sequence ID" value="RMI45118.1"/>
    <property type="molecule type" value="Genomic_DNA"/>
</dbReference>
<evidence type="ECO:0000313" key="1">
    <source>
        <dbReference type="EMBL" id="RMI45118.1"/>
    </source>
</evidence>
<dbReference type="AlphaFoldDB" id="A0A3M2MD54"/>
<evidence type="ECO:0000313" key="2">
    <source>
        <dbReference type="Proteomes" id="UP000282674"/>
    </source>
</evidence>